<proteinExistence type="predicted"/>
<keyword evidence="1" id="KW-0472">Membrane</keyword>
<dbReference type="RefSeq" id="WP_123047026.1">
    <property type="nucleotide sequence ID" value="NZ_PTJO01000001.1"/>
</dbReference>
<dbReference type="OrthoDB" id="4410120at2"/>
<dbReference type="EMBL" id="PTJO01000001">
    <property type="protein sequence ID" value="RNE49981.1"/>
    <property type="molecule type" value="Genomic_DNA"/>
</dbReference>
<gene>
    <name evidence="2" type="ORF">C5L39_00995</name>
</gene>
<feature type="transmembrane region" description="Helical" evidence="1">
    <location>
        <begin position="347"/>
        <end position="366"/>
    </location>
</feature>
<evidence type="ECO:0000313" key="3">
    <source>
        <dbReference type="Proteomes" id="UP000266975"/>
    </source>
</evidence>
<keyword evidence="3" id="KW-1185">Reference proteome</keyword>
<name>A0A3M8K9U3_9CORY</name>
<comment type="caution">
    <text evidence="2">The sequence shown here is derived from an EMBL/GenBank/DDBJ whole genome shotgun (WGS) entry which is preliminary data.</text>
</comment>
<dbReference type="Proteomes" id="UP000266975">
    <property type="component" value="Unassembled WGS sequence"/>
</dbReference>
<reference evidence="2 3" key="1">
    <citation type="submission" date="2018-02" db="EMBL/GenBank/DDBJ databases">
        <title>Corynebacterium alimpuense sp. nov., a marine obligate actinomycete isolated from sediments of Valparaiso bay, Chile.</title>
        <authorList>
            <person name="Claverias F."/>
            <person name="Gonzales-Siles L."/>
            <person name="Salva-Serra F."/>
            <person name="Inganaes E."/>
            <person name="Molin K."/>
            <person name="Cumsille A."/>
            <person name="Undabarrena A."/>
            <person name="Couve E."/>
            <person name="Moore E.R.B."/>
            <person name="Gomila M."/>
            <person name="Camara B."/>
        </authorList>
    </citation>
    <scope>NUCLEOTIDE SEQUENCE [LARGE SCALE GENOMIC DNA]</scope>
    <source>
        <strain evidence="2 3">CCUG 69366</strain>
    </source>
</reference>
<sequence length="411" mass="43242">MDTPKLFVDAADWAHARDFGCPVGIGLRRVLSELTGDPRVGACTLTVSVPLPDWGYREVAVAWPGLNQGADVVVLVHSGPVTALMRSRICAGPALVIVVPDLGEQSRQLVATRLAGGDLLVARGRILVGQLHSLALKHPEVAQQLRAIAGPALAPPERLAQVAIIGPDAAACGHLSAELEGVEVVDGAEVDVVIALAPSRGWVASDAPTLVDAARRAGRLISTAPLPPGVSGRVVHPGAELAEVLGQVLSHPRGDQLPIPRPGAWYQAAERLHRRRISLLDARLVELRTLATTDFSGAASGLAELVGEQGVDSPGTELPSGPIMSPLLLAALTGTASARALWPINEVIAVLVGAALAATVGWMRWIRGRREARLKWLDHEIVRIRSSGGVSWGERDGPSAWLRRELAGVQD</sequence>
<protein>
    <submittedName>
        <fullName evidence="2">Uncharacterized protein</fullName>
    </submittedName>
</protein>
<keyword evidence="1" id="KW-1133">Transmembrane helix</keyword>
<evidence type="ECO:0000256" key="1">
    <source>
        <dbReference type="SAM" id="Phobius"/>
    </source>
</evidence>
<keyword evidence="1" id="KW-0812">Transmembrane</keyword>
<organism evidence="2 3">
    <name type="scientific">Corynebacterium alimapuense</name>
    <dbReference type="NCBI Taxonomy" id="1576874"/>
    <lineage>
        <taxon>Bacteria</taxon>
        <taxon>Bacillati</taxon>
        <taxon>Actinomycetota</taxon>
        <taxon>Actinomycetes</taxon>
        <taxon>Mycobacteriales</taxon>
        <taxon>Corynebacteriaceae</taxon>
        <taxon>Corynebacterium</taxon>
    </lineage>
</organism>
<accession>A0A3M8K9U3</accession>
<dbReference type="AlphaFoldDB" id="A0A3M8K9U3"/>
<evidence type="ECO:0000313" key="2">
    <source>
        <dbReference type="EMBL" id="RNE49981.1"/>
    </source>
</evidence>